<accession>A0AAV2TEH6</accession>
<dbReference type="GO" id="GO:0003682">
    <property type="term" value="F:chromatin binding"/>
    <property type="evidence" value="ECO:0007669"/>
    <property type="project" value="InterPro"/>
</dbReference>
<dbReference type="PANTHER" id="PTHR12505:SF24">
    <property type="entry name" value="PROTEIN WINGED EYE"/>
    <property type="match status" value="1"/>
</dbReference>
<gene>
    <name evidence="3" type="ORF">CDAUBV1_LOCUS9136</name>
</gene>
<dbReference type="Proteomes" id="UP001497525">
    <property type="component" value="Unassembled WGS sequence"/>
</dbReference>
<feature type="domain" description="BAH" evidence="2">
    <location>
        <begin position="368"/>
        <end position="491"/>
    </location>
</feature>
<evidence type="ECO:0000256" key="1">
    <source>
        <dbReference type="SAM" id="MobiDB-lite"/>
    </source>
</evidence>
<comment type="caution">
    <text evidence="3">The sequence shown here is derived from an EMBL/GenBank/DDBJ whole genome shotgun (WGS) entry which is preliminary data.</text>
</comment>
<dbReference type="Gene3D" id="2.30.30.490">
    <property type="match status" value="1"/>
</dbReference>
<dbReference type="InterPro" id="IPR001025">
    <property type="entry name" value="BAH_dom"/>
</dbReference>
<dbReference type="InterPro" id="IPR043151">
    <property type="entry name" value="BAH_sf"/>
</dbReference>
<feature type="region of interest" description="Disordered" evidence="1">
    <location>
        <begin position="259"/>
        <end position="280"/>
    </location>
</feature>
<protein>
    <recommendedName>
        <fullName evidence="2">BAH domain-containing protein</fullName>
    </recommendedName>
</protein>
<proteinExistence type="predicted"/>
<name>A0AAV2TEH6_CALDB</name>
<dbReference type="PROSITE" id="PS51038">
    <property type="entry name" value="BAH"/>
    <property type="match status" value="1"/>
</dbReference>
<sequence length="589" mass="64166">MIEASASASIPHHKMGESTTLSFSGDPVRLRNRPPTPDIRKVDLDLADLSDGTRVLLVEDKHLRAGTLYVGSLDTGSGTRNVSPAQLRDTVFRLHLDPDRPPVECSELPYLQSDTTSESTLGTQVGSPIVTAARKEPCQKDHLLQGWQIVQQAVLEVFPISMRNIPPGTRVCAPRVEHPTGILYPGTVAQPRSDEQVLVDHAPIDFDDSDHRQVRIHDIRLLPEHFTNFYDVANPFDCHVVCELMPECVDLTPASSTEFKLHDKHPGGVESPAETSTKRQASRRLFRLNEDLASTSGSGNLSVGSDSPSCPKQPRTGDNVSKRGLRGQTNSKSAAGRPAPDWSVVDKRRRRKKGQSSCRSIMRNSDKLVVSVGDSVEFKGSGDEIYLGVVQDIRLDESADAPVVVAAWYYKPTDMGDEGKIVSHIKGALFATKHTDENGARCIIGLANVVSSYKDFCALYPQEEEGPSAEAKSKFGSSGGGAASEQTNPKPSCSSWPYKPATSTETADNSAKIEIIQLNTKTDESRTTDVGGDRTDEGSVENETKSVGTSNTIGEVDEGVYFVAGKYDPVNHRITSWDVDLAWILNPYE</sequence>
<feature type="compositionally biased region" description="Basic and acidic residues" evidence="1">
    <location>
        <begin position="521"/>
        <end position="537"/>
    </location>
</feature>
<dbReference type="AlphaFoldDB" id="A0AAV2TEH6"/>
<evidence type="ECO:0000313" key="4">
    <source>
        <dbReference type="Proteomes" id="UP001497525"/>
    </source>
</evidence>
<dbReference type="EMBL" id="CAXLJL010000245">
    <property type="protein sequence ID" value="CAL5135070.1"/>
    <property type="molecule type" value="Genomic_DNA"/>
</dbReference>
<dbReference type="Pfam" id="PF21744">
    <property type="entry name" value="BAHCC1-like_Tudor"/>
    <property type="match status" value="1"/>
</dbReference>
<evidence type="ECO:0000259" key="2">
    <source>
        <dbReference type="PROSITE" id="PS51038"/>
    </source>
</evidence>
<feature type="region of interest" description="Disordered" evidence="1">
    <location>
        <begin position="1"/>
        <end position="36"/>
    </location>
</feature>
<dbReference type="PANTHER" id="PTHR12505">
    <property type="entry name" value="PHD FINGER TRANSCRIPTION FACTOR"/>
    <property type="match status" value="1"/>
</dbReference>
<organism evidence="3 4">
    <name type="scientific">Calicophoron daubneyi</name>
    <name type="common">Rumen fluke</name>
    <name type="synonym">Paramphistomum daubneyi</name>
    <dbReference type="NCBI Taxonomy" id="300641"/>
    <lineage>
        <taxon>Eukaryota</taxon>
        <taxon>Metazoa</taxon>
        <taxon>Spiralia</taxon>
        <taxon>Lophotrochozoa</taxon>
        <taxon>Platyhelminthes</taxon>
        <taxon>Trematoda</taxon>
        <taxon>Digenea</taxon>
        <taxon>Plagiorchiida</taxon>
        <taxon>Pronocephalata</taxon>
        <taxon>Paramphistomoidea</taxon>
        <taxon>Paramphistomidae</taxon>
        <taxon>Calicophoron</taxon>
    </lineage>
</organism>
<dbReference type="SUPFAM" id="SSF82061">
    <property type="entry name" value="BAH domain"/>
    <property type="match status" value="1"/>
</dbReference>
<dbReference type="InterPro" id="IPR048924">
    <property type="entry name" value="BAHCC1-like_Tudor"/>
</dbReference>
<reference evidence="3" key="1">
    <citation type="submission" date="2024-06" db="EMBL/GenBank/DDBJ databases">
        <authorList>
            <person name="Liu X."/>
            <person name="Lenzi L."/>
            <person name="Haldenby T S."/>
            <person name="Uol C."/>
        </authorList>
    </citation>
    <scope>NUCLEOTIDE SEQUENCE</scope>
</reference>
<feature type="region of interest" description="Disordered" evidence="1">
    <location>
        <begin position="468"/>
        <end position="551"/>
    </location>
</feature>
<feature type="region of interest" description="Disordered" evidence="1">
    <location>
        <begin position="293"/>
        <end position="359"/>
    </location>
</feature>
<evidence type="ECO:0000313" key="3">
    <source>
        <dbReference type="EMBL" id="CAL5135070.1"/>
    </source>
</evidence>
<feature type="compositionally biased region" description="Polar residues" evidence="1">
    <location>
        <begin position="293"/>
        <end position="310"/>
    </location>
</feature>
<dbReference type="InterPro" id="IPR052429">
    <property type="entry name" value="BAH_domain_protein"/>
</dbReference>
<feature type="compositionally biased region" description="Polar residues" evidence="1">
    <location>
        <begin position="486"/>
        <end position="509"/>
    </location>
</feature>